<dbReference type="EMBL" id="JADBGQ010000007">
    <property type="protein sequence ID" value="KAG5387839.1"/>
    <property type="molecule type" value="Genomic_DNA"/>
</dbReference>
<evidence type="ECO:0000313" key="3">
    <source>
        <dbReference type="Proteomes" id="UP000823674"/>
    </source>
</evidence>
<protein>
    <submittedName>
        <fullName evidence="2">Uncharacterized protein</fullName>
    </submittedName>
</protein>
<feature type="region of interest" description="Disordered" evidence="1">
    <location>
        <begin position="1"/>
        <end position="22"/>
    </location>
</feature>
<keyword evidence="3" id="KW-1185">Reference proteome</keyword>
<sequence>MEGEECTEREREREREGGETDKGELMGLIWASSYFIGLIKSSEGALADDPIKVVDGIQLQCKLAINGKTWKPLGQDVAAGPGPMGGGYGAGSGPYSLCLHGPCVLMYSSLESVLWEGEDALFVVIT</sequence>
<comment type="caution">
    <text evidence="2">The sequence shown here is derived from an EMBL/GenBank/DDBJ whole genome shotgun (WGS) entry which is preliminary data.</text>
</comment>
<proteinExistence type="predicted"/>
<evidence type="ECO:0000313" key="2">
    <source>
        <dbReference type="EMBL" id="KAG5387839.1"/>
    </source>
</evidence>
<organism evidence="2 3">
    <name type="scientific">Brassica rapa subsp. trilocularis</name>
    <dbReference type="NCBI Taxonomy" id="1813537"/>
    <lineage>
        <taxon>Eukaryota</taxon>
        <taxon>Viridiplantae</taxon>
        <taxon>Streptophyta</taxon>
        <taxon>Embryophyta</taxon>
        <taxon>Tracheophyta</taxon>
        <taxon>Spermatophyta</taxon>
        <taxon>Magnoliopsida</taxon>
        <taxon>eudicotyledons</taxon>
        <taxon>Gunneridae</taxon>
        <taxon>Pentapetalae</taxon>
        <taxon>rosids</taxon>
        <taxon>malvids</taxon>
        <taxon>Brassicales</taxon>
        <taxon>Brassicaceae</taxon>
        <taxon>Brassiceae</taxon>
        <taxon>Brassica</taxon>
    </lineage>
</organism>
<reference evidence="2 3" key="1">
    <citation type="submission" date="2021-03" db="EMBL/GenBank/DDBJ databases">
        <authorList>
            <person name="King G.J."/>
            <person name="Bancroft I."/>
            <person name="Baten A."/>
            <person name="Bloomfield J."/>
            <person name="Borpatragohain P."/>
            <person name="He Z."/>
            <person name="Irish N."/>
            <person name="Irwin J."/>
            <person name="Liu K."/>
            <person name="Mauleon R.P."/>
            <person name="Moore J."/>
            <person name="Morris R."/>
            <person name="Ostergaard L."/>
            <person name="Wang B."/>
            <person name="Wells R."/>
        </authorList>
    </citation>
    <scope>NUCLEOTIDE SEQUENCE [LARGE SCALE GENOMIC DNA]</scope>
    <source>
        <strain evidence="2">R-o-18</strain>
        <tissue evidence="2">Leaf</tissue>
    </source>
</reference>
<dbReference type="Proteomes" id="UP000823674">
    <property type="component" value="Chromosome A08"/>
</dbReference>
<name>A0ABQ7LQX5_BRACM</name>
<accession>A0ABQ7LQX5</accession>
<gene>
    <name evidence="2" type="primary">A08p002120.1_BraROA</name>
    <name evidence="2" type="ORF">IGI04_029380</name>
</gene>
<evidence type="ECO:0000256" key="1">
    <source>
        <dbReference type="SAM" id="MobiDB-lite"/>
    </source>
</evidence>